<dbReference type="Proteomes" id="UP000238479">
    <property type="component" value="Chromosome 2"/>
</dbReference>
<organism evidence="1 2">
    <name type="scientific">Rosa chinensis</name>
    <name type="common">China rose</name>
    <dbReference type="NCBI Taxonomy" id="74649"/>
    <lineage>
        <taxon>Eukaryota</taxon>
        <taxon>Viridiplantae</taxon>
        <taxon>Streptophyta</taxon>
        <taxon>Embryophyta</taxon>
        <taxon>Tracheophyta</taxon>
        <taxon>Spermatophyta</taxon>
        <taxon>Magnoliopsida</taxon>
        <taxon>eudicotyledons</taxon>
        <taxon>Gunneridae</taxon>
        <taxon>Pentapetalae</taxon>
        <taxon>rosids</taxon>
        <taxon>fabids</taxon>
        <taxon>Rosales</taxon>
        <taxon>Rosaceae</taxon>
        <taxon>Rosoideae</taxon>
        <taxon>Rosoideae incertae sedis</taxon>
        <taxon>Rosa</taxon>
    </lineage>
</organism>
<name>A0A2P6S272_ROSCH</name>
<evidence type="ECO:0000313" key="2">
    <source>
        <dbReference type="Proteomes" id="UP000238479"/>
    </source>
</evidence>
<accession>A0A2P6S272</accession>
<comment type="caution">
    <text evidence="1">The sequence shown here is derived from an EMBL/GenBank/DDBJ whole genome shotgun (WGS) entry which is preliminary data.</text>
</comment>
<dbReference type="AlphaFoldDB" id="A0A2P6S272"/>
<sequence>MVEMKYFPNMETAIFTKHFYCCSFSRYINILIQPKLPKSFDKNLPKSFDKNLYMKI</sequence>
<reference evidence="1 2" key="1">
    <citation type="journal article" date="2018" name="Nat. Genet.">
        <title>The Rosa genome provides new insights in the design of modern roses.</title>
        <authorList>
            <person name="Bendahmane M."/>
        </authorList>
    </citation>
    <scope>NUCLEOTIDE SEQUENCE [LARGE SCALE GENOMIC DNA]</scope>
    <source>
        <strain evidence="2">cv. Old Blush</strain>
    </source>
</reference>
<evidence type="ECO:0000313" key="1">
    <source>
        <dbReference type="EMBL" id="PRQ52780.1"/>
    </source>
</evidence>
<gene>
    <name evidence="1" type="ORF">RchiOBHm_Chr2g0159181</name>
</gene>
<keyword evidence="2" id="KW-1185">Reference proteome</keyword>
<protein>
    <submittedName>
        <fullName evidence="1">Uncharacterized protein</fullName>
    </submittedName>
</protein>
<dbReference type="Gramene" id="PRQ52780">
    <property type="protein sequence ID" value="PRQ52780"/>
    <property type="gene ID" value="RchiOBHm_Chr2g0159181"/>
</dbReference>
<proteinExistence type="predicted"/>
<dbReference type="EMBL" id="PDCK01000040">
    <property type="protein sequence ID" value="PRQ52780.1"/>
    <property type="molecule type" value="Genomic_DNA"/>
</dbReference>